<keyword evidence="2" id="KW-1185">Reference proteome</keyword>
<proteinExistence type="predicted"/>
<gene>
    <name evidence="1" type="ORF">RIF29_21289</name>
</gene>
<dbReference type="Proteomes" id="UP001372338">
    <property type="component" value="Unassembled WGS sequence"/>
</dbReference>
<sequence>MNSFAIRDVMEHRGSSRVAWDAVCRSMEKDKIDGGGVDPMDLKELSVLTGLGMMLRRWSQGLYLGSHLQSSRNRWLKIVLVINGNLYFVL</sequence>
<reference evidence="1 2" key="1">
    <citation type="submission" date="2024-01" db="EMBL/GenBank/DDBJ databases">
        <title>The genomes of 5 underutilized Papilionoideae crops provide insights into root nodulation and disease resistanc.</title>
        <authorList>
            <person name="Yuan L."/>
        </authorList>
    </citation>
    <scope>NUCLEOTIDE SEQUENCE [LARGE SCALE GENOMIC DNA]</scope>
    <source>
        <strain evidence="1">ZHUSHIDOU_FW_LH</strain>
        <tissue evidence="1">Leaf</tissue>
    </source>
</reference>
<dbReference type="AlphaFoldDB" id="A0AAN9F728"/>
<accession>A0AAN9F728</accession>
<dbReference type="EMBL" id="JAYWIO010000004">
    <property type="protein sequence ID" value="KAK7268588.1"/>
    <property type="molecule type" value="Genomic_DNA"/>
</dbReference>
<comment type="caution">
    <text evidence="1">The sequence shown here is derived from an EMBL/GenBank/DDBJ whole genome shotgun (WGS) entry which is preliminary data.</text>
</comment>
<evidence type="ECO:0000313" key="1">
    <source>
        <dbReference type="EMBL" id="KAK7268588.1"/>
    </source>
</evidence>
<organism evidence="1 2">
    <name type="scientific">Crotalaria pallida</name>
    <name type="common">Smooth rattlebox</name>
    <name type="synonym">Crotalaria striata</name>
    <dbReference type="NCBI Taxonomy" id="3830"/>
    <lineage>
        <taxon>Eukaryota</taxon>
        <taxon>Viridiplantae</taxon>
        <taxon>Streptophyta</taxon>
        <taxon>Embryophyta</taxon>
        <taxon>Tracheophyta</taxon>
        <taxon>Spermatophyta</taxon>
        <taxon>Magnoliopsida</taxon>
        <taxon>eudicotyledons</taxon>
        <taxon>Gunneridae</taxon>
        <taxon>Pentapetalae</taxon>
        <taxon>rosids</taxon>
        <taxon>fabids</taxon>
        <taxon>Fabales</taxon>
        <taxon>Fabaceae</taxon>
        <taxon>Papilionoideae</taxon>
        <taxon>50 kb inversion clade</taxon>
        <taxon>genistoids sensu lato</taxon>
        <taxon>core genistoids</taxon>
        <taxon>Crotalarieae</taxon>
        <taxon>Crotalaria</taxon>
    </lineage>
</organism>
<protein>
    <submittedName>
        <fullName evidence="1">Uncharacterized protein</fullName>
    </submittedName>
</protein>
<name>A0AAN9F728_CROPI</name>
<evidence type="ECO:0000313" key="2">
    <source>
        <dbReference type="Proteomes" id="UP001372338"/>
    </source>
</evidence>